<organism evidence="1 2">
    <name type="scientific">Marasmiellus scandens</name>
    <dbReference type="NCBI Taxonomy" id="2682957"/>
    <lineage>
        <taxon>Eukaryota</taxon>
        <taxon>Fungi</taxon>
        <taxon>Dikarya</taxon>
        <taxon>Basidiomycota</taxon>
        <taxon>Agaricomycotina</taxon>
        <taxon>Agaricomycetes</taxon>
        <taxon>Agaricomycetidae</taxon>
        <taxon>Agaricales</taxon>
        <taxon>Marasmiineae</taxon>
        <taxon>Omphalotaceae</taxon>
        <taxon>Marasmiellus</taxon>
    </lineage>
</organism>
<reference evidence="1 2" key="1">
    <citation type="submission" date="2024-01" db="EMBL/GenBank/DDBJ databases">
        <title>A draft genome for the cacao thread blight pathogen Marasmiellus scandens.</title>
        <authorList>
            <person name="Baruah I.K."/>
            <person name="Leung J."/>
            <person name="Bukari Y."/>
            <person name="Amoako-Attah I."/>
            <person name="Meinhardt L.W."/>
            <person name="Bailey B.A."/>
            <person name="Cohen S.P."/>
        </authorList>
    </citation>
    <scope>NUCLEOTIDE SEQUENCE [LARGE SCALE GENOMIC DNA]</scope>
    <source>
        <strain evidence="1 2">GH-19</strain>
    </source>
</reference>
<evidence type="ECO:0000313" key="2">
    <source>
        <dbReference type="Proteomes" id="UP001498398"/>
    </source>
</evidence>
<accession>A0ABR1IXL1</accession>
<proteinExistence type="predicted"/>
<name>A0ABR1IXL1_9AGAR</name>
<dbReference type="EMBL" id="JBANRG010000053">
    <property type="protein sequence ID" value="KAK7443820.1"/>
    <property type="molecule type" value="Genomic_DNA"/>
</dbReference>
<keyword evidence="2" id="KW-1185">Reference proteome</keyword>
<protein>
    <submittedName>
        <fullName evidence="1">Uncharacterized protein</fullName>
    </submittedName>
</protein>
<dbReference type="Proteomes" id="UP001498398">
    <property type="component" value="Unassembled WGS sequence"/>
</dbReference>
<evidence type="ECO:0000313" key="1">
    <source>
        <dbReference type="EMBL" id="KAK7443820.1"/>
    </source>
</evidence>
<gene>
    <name evidence="1" type="ORF">VKT23_015601</name>
</gene>
<comment type="caution">
    <text evidence="1">The sequence shown here is derived from an EMBL/GenBank/DDBJ whole genome shotgun (WGS) entry which is preliminary data.</text>
</comment>
<sequence>MDSGEGEGDNADNNSVIKRYIPEGTLYSRRDQAKESRKTCWAEGKGEKVSGGKVKKVFGRNSEYNNVGLDM</sequence>